<evidence type="ECO:0000313" key="2">
    <source>
        <dbReference type="EMBL" id="KAA6365186.1"/>
    </source>
</evidence>
<reference evidence="2 3" key="1">
    <citation type="submission" date="2019-03" db="EMBL/GenBank/DDBJ databases">
        <title>Single cell metagenomics reveals metabolic interactions within the superorganism composed of flagellate Streblomastix strix and complex community of Bacteroidetes bacteria on its surface.</title>
        <authorList>
            <person name="Treitli S.C."/>
            <person name="Kolisko M."/>
            <person name="Husnik F."/>
            <person name="Keeling P."/>
            <person name="Hampl V."/>
        </authorList>
    </citation>
    <scope>NUCLEOTIDE SEQUENCE [LARGE SCALE GENOMIC DNA]</scope>
    <source>
        <strain evidence="2">ST1C</strain>
    </source>
</reference>
<sequence>MAMIPINRKQGKYSHMSDSIKQNEVQSQNDPPRIDIPKQISEPHEPTKEIFHCSSKAQLSDFPKNLKQIMEDVADNNTQFEDDYVDSIGCDVFVDERDSEVSIRFRGQAKAIVRENGHFEPNTGEELHYNFWEFESPENMKLFGLSSRLNPALGLNPKLLLLYLFLPLFKL</sequence>
<accession>A0A5J4U306</accession>
<feature type="compositionally biased region" description="Polar residues" evidence="1">
    <location>
        <begin position="16"/>
        <end position="30"/>
    </location>
</feature>
<dbReference type="AlphaFoldDB" id="A0A5J4U306"/>
<name>A0A5J4U306_9EUKA</name>
<gene>
    <name evidence="2" type="ORF">EZS28_039287</name>
</gene>
<protein>
    <submittedName>
        <fullName evidence="2">Uncharacterized protein</fullName>
    </submittedName>
</protein>
<evidence type="ECO:0000313" key="3">
    <source>
        <dbReference type="Proteomes" id="UP000324800"/>
    </source>
</evidence>
<dbReference type="EMBL" id="SNRW01020726">
    <property type="protein sequence ID" value="KAA6365186.1"/>
    <property type="molecule type" value="Genomic_DNA"/>
</dbReference>
<comment type="caution">
    <text evidence="2">The sequence shown here is derived from an EMBL/GenBank/DDBJ whole genome shotgun (WGS) entry which is preliminary data.</text>
</comment>
<feature type="non-terminal residue" evidence="2">
    <location>
        <position position="171"/>
    </location>
</feature>
<organism evidence="2 3">
    <name type="scientific">Streblomastix strix</name>
    <dbReference type="NCBI Taxonomy" id="222440"/>
    <lineage>
        <taxon>Eukaryota</taxon>
        <taxon>Metamonada</taxon>
        <taxon>Preaxostyla</taxon>
        <taxon>Oxymonadida</taxon>
        <taxon>Streblomastigidae</taxon>
        <taxon>Streblomastix</taxon>
    </lineage>
</organism>
<feature type="region of interest" description="Disordered" evidence="1">
    <location>
        <begin position="1"/>
        <end position="34"/>
    </location>
</feature>
<proteinExistence type="predicted"/>
<dbReference type="Proteomes" id="UP000324800">
    <property type="component" value="Unassembled WGS sequence"/>
</dbReference>
<evidence type="ECO:0000256" key="1">
    <source>
        <dbReference type="SAM" id="MobiDB-lite"/>
    </source>
</evidence>